<dbReference type="EMBL" id="FNEM01000014">
    <property type="protein sequence ID" value="SDJ81755.1"/>
    <property type="molecule type" value="Genomic_DNA"/>
</dbReference>
<name>A0A1G8WVW4_9GAMM</name>
<proteinExistence type="predicted"/>
<organism evidence="2 3">
    <name type="scientific">Ferrimonas sediminum</name>
    <dbReference type="NCBI Taxonomy" id="718193"/>
    <lineage>
        <taxon>Bacteria</taxon>
        <taxon>Pseudomonadati</taxon>
        <taxon>Pseudomonadota</taxon>
        <taxon>Gammaproteobacteria</taxon>
        <taxon>Alteromonadales</taxon>
        <taxon>Ferrimonadaceae</taxon>
        <taxon>Ferrimonas</taxon>
    </lineage>
</organism>
<keyword evidence="3" id="KW-1185">Reference proteome</keyword>
<feature type="transmembrane region" description="Helical" evidence="1">
    <location>
        <begin position="97"/>
        <end position="117"/>
    </location>
</feature>
<keyword evidence="1" id="KW-0812">Transmembrane</keyword>
<evidence type="ECO:0000256" key="1">
    <source>
        <dbReference type="SAM" id="Phobius"/>
    </source>
</evidence>
<keyword evidence="1" id="KW-1133">Transmembrane helix</keyword>
<keyword evidence="1" id="KW-0472">Membrane</keyword>
<evidence type="ECO:0000313" key="3">
    <source>
        <dbReference type="Proteomes" id="UP000199527"/>
    </source>
</evidence>
<dbReference type="RefSeq" id="WP_090366669.1">
    <property type="nucleotide sequence ID" value="NZ_FNEM01000014.1"/>
</dbReference>
<protein>
    <submittedName>
        <fullName evidence="2">Uncharacterized protein</fullName>
    </submittedName>
</protein>
<evidence type="ECO:0000313" key="2">
    <source>
        <dbReference type="EMBL" id="SDJ81755.1"/>
    </source>
</evidence>
<sequence>MKKITEFLYGSEEFEFVFDVPIEIAIERLKKGVSTTSRLTSEGMVGNVSSDIVKIQRVIPMVQNSFKPFLVGSFSSDGNKTVLSGVFRFHRFVQAFMTFWFGFIVLWVTMASVAVAAKPTEAWSFPIFGFLMLCFGVGLVKLGKWFSRNDKEWLKDNISNAINKNS</sequence>
<dbReference type="OrthoDB" id="5942017at2"/>
<gene>
    <name evidence="2" type="ORF">SAMN04488540_1142</name>
</gene>
<dbReference type="Proteomes" id="UP000199527">
    <property type="component" value="Unassembled WGS sequence"/>
</dbReference>
<feature type="transmembrane region" description="Helical" evidence="1">
    <location>
        <begin position="123"/>
        <end position="142"/>
    </location>
</feature>
<accession>A0A1G8WVW4</accession>
<reference evidence="3" key="1">
    <citation type="submission" date="2016-10" db="EMBL/GenBank/DDBJ databases">
        <authorList>
            <person name="Varghese N."/>
            <person name="Submissions S."/>
        </authorList>
    </citation>
    <scope>NUCLEOTIDE SEQUENCE [LARGE SCALE GENOMIC DNA]</scope>
    <source>
        <strain evidence="3">DSM 23317</strain>
    </source>
</reference>
<dbReference type="AlphaFoldDB" id="A0A1G8WVW4"/>